<dbReference type="RefSeq" id="XP_004185331.1">
    <property type="nucleotide sequence ID" value="XM_004185283.1"/>
</dbReference>
<dbReference type="Proteomes" id="UP000014680">
    <property type="component" value="Unassembled WGS sequence"/>
</dbReference>
<reference evidence="2 3" key="1">
    <citation type="submission" date="2012-10" db="EMBL/GenBank/DDBJ databases">
        <authorList>
            <person name="Zafar N."/>
            <person name="Inman J."/>
            <person name="Hall N."/>
            <person name="Lorenzi H."/>
            <person name="Caler E."/>
        </authorList>
    </citation>
    <scope>NUCLEOTIDE SEQUENCE [LARGE SCALE GENOMIC DNA]</scope>
    <source>
        <strain evidence="2 3">IP1</strain>
    </source>
</reference>
<dbReference type="EMBL" id="KB207027">
    <property type="protein sequence ID" value="ELP85985.1"/>
    <property type="molecule type" value="Genomic_DNA"/>
</dbReference>
<sequence>MFYAKPFISILVLILFVVYGQISDVCQCTPNGNDETNGFFQTNGISCAQTEFLVFCFNKDFTFSSGSKFYEIITQSSLTFNTSGSLYTTSTRFLSLESNVINFRLLFHSEYLFQLKQKS</sequence>
<keyword evidence="1" id="KW-0732">Signal</keyword>
<dbReference type="AlphaFoldDB" id="A0A0A1TXE0"/>
<keyword evidence="3" id="KW-1185">Reference proteome</keyword>
<organism evidence="2 3">
    <name type="scientific">Entamoeba invadens IP1</name>
    <dbReference type="NCBI Taxonomy" id="370355"/>
    <lineage>
        <taxon>Eukaryota</taxon>
        <taxon>Amoebozoa</taxon>
        <taxon>Evosea</taxon>
        <taxon>Archamoebae</taxon>
        <taxon>Mastigamoebida</taxon>
        <taxon>Entamoebidae</taxon>
        <taxon>Entamoeba</taxon>
    </lineage>
</organism>
<dbReference type="GeneID" id="14884878"/>
<protein>
    <submittedName>
        <fullName evidence="2">Uncharacterized protein</fullName>
    </submittedName>
</protein>
<evidence type="ECO:0000313" key="3">
    <source>
        <dbReference type="Proteomes" id="UP000014680"/>
    </source>
</evidence>
<gene>
    <name evidence="2" type="ORF">EIN_136690</name>
</gene>
<feature type="non-terminal residue" evidence="2">
    <location>
        <position position="1"/>
    </location>
</feature>
<feature type="signal peptide" evidence="1">
    <location>
        <begin position="1"/>
        <end position="20"/>
    </location>
</feature>
<feature type="chain" id="PRO_5001980039" evidence="1">
    <location>
        <begin position="21"/>
        <end position="119"/>
    </location>
</feature>
<dbReference type="VEuPathDB" id="AmoebaDB:EIN_136690"/>
<evidence type="ECO:0000313" key="2">
    <source>
        <dbReference type="EMBL" id="ELP85985.1"/>
    </source>
</evidence>
<evidence type="ECO:0000256" key="1">
    <source>
        <dbReference type="SAM" id="SignalP"/>
    </source>
</evidence>
<name>A0A0A1TXE0_ENTIV</name>
<proteinExistence type="predicted"/>
<feature type="non-terminal residue" evidence="2">
    <location>
        <position position="119"/>
    </location>
</feature>
<dbReference type="KEGG" id="eiv:EIN_136690"/>
<accession>A0A0A1TXE0</accession>